<proteinExistence type="predicted"/>
<gene>
    <name evidence="2" type="ORF">GJV78_21585</name>
</gene>
<feature type="transmembrane region" description="Helical" evidence="1">
    <location>
        <begin position="85"/>
        <end position="107"/>
    </location>
</feature>
<evidence type="ECO:0000313" key="2">
    <source>
        <dbReference type="EMBL" id="MTH48781.1"/>
    </source>
</evidence>
<accession>A0A6L6IPL0</accession>
<evidence type="ECO:0000313" key="3">
    <source>
        <dbReference type="Proteomes" id="UP000477739"/>
    </source>
</evidence>
<keyword evidence="3" id="KW-1185">Reference proteome</keyword>
<dbReference type="OrthoDB" id="6631776at2"/>
<keyword evidence="1" id="KW-1133">Transmembrane helix</keyword>
<dbReference type="Proteomes" id="UP000477739">
    <property type="component" value="Unassembled WGS sequence"/>
</dbReference>
<feature type="transmembrane region" description="Helical" evidence="1">
    <location>
        <begin position="43"/>
        <end position="65"/>
    </location>
</feature>
<keyword evidence="1" id="KW-0812">Transmembrane</keyword>
<dbReference type="InterPro" id="IPR010665">
    <property type="entry name" value="DUF1240"/>
</dbReference>
<reference evidence="2 3" key="1">
    <citation type="submission" date="2019-11" db="EMBL/GenBank/DDBJ databases">
        <title>Escherichia alba sp. nov. isolated from the gut of plastic-eating superworms Zophobas atratus.</title>
        <authorList>
            <person name="Yang Y."/>
        </authorList>
    </citation>
    <scope>NUCLEOTIDE SEQUENCE [LARGE SCALE GENOMIC DNA]</scope>
    <source>
        <strain evidence="3">BIT-B35</strain>
    </source>
</reference>
<dbReference type="AlphaFoldDB" id="A0A6L6IPL0"/>
<protein>
    <submittedName>
        <fullName evidence="2">DUF1240 domain-containing protein</fullName>
    </submittedName>
</protein>
<dbReference type="RefSeq" id="WP_155110167.1">
    <property type="nucleotide sequence ID" value="NZ_WMJZ01000058.1"/>
</dbReference>
<sequence length="145" mass="16370">MHALTIKMRAFLFIWSILMLALSAGASWVGLLSLREYLAFPQVVVFSTGAICLIFSCMVILPLTLAGFYTAVKGQRLPEKKSYRLFRWFIGGLIIAVVSGFTFKFYYQYQLKERGYAACKGIPTGWMPGLSTKYALNDALCRQKK</sequence>
<keyword evidence="1" id="KW-0472">Membrane</keyword>
<comment type="caution">
    <text evidence="2">The sequence shown here is derived from an EMBL/GenBank/DDBJ whole genome shotgun (WGS) entry which is preliminary data.</text>
</comment>
<evidence type="ECO:0000256" key="1">
    <source>
        <dbReference type="SAM" id="Phobius"/>
    </source>
</evidence>
<organism evidence="2 3">
    <name type="scientific">Intestinirhabdus alba</name>
    <dbReference type="NCBI Taxonomy" id="2899544"/>
    <lineage>
        <taxon>Bacteria</taxon>
        <taxon>Pseudomonadati</taxon>
        <taxon>Pseudomonadota</taxon>
        <taxon>Gammaproteobacteria</taxon>
        <taxon>Enterobacterales</taxon>
        <taxon>Enterobacteriaceae</taxon>
        <taxon>Intestinirhabdus</taxon>
    </lineage>
</organism>
<name>A0A6L6IPL0_9ENTR</name>
<dbReference type="Pfam" id="PF06836">
    <property type="entry name" value="DUF1240"/>
    <property type="match status" value="1"/>
</dbReference>
<dbReference type="EMBL" id="WMJZ01000058">
    <property type="protein sequence ID" value="MTH48781.1"/>
    <property type="molecule type" value="Genomic_DNA"/>
</dbReference>
<feature type="transmembrane region" description="Helical" evidence="1">
    <location>
        <begin position="12"/>
        <end position="31"/>
    </location>
</feature>